<evidence type="ECO:0000256" key="1">
    <source>
        <dbReference type="ARBA" id="ARBA00005094"/>
    </source>
</evidence>
<organism evidence="13 14">
    <name type="scientific">Teretinema zuelzerae</name>
    <dbReference type="NCBI Taxonomy" id="156"/>
    <lineage>
        <taxon>Bacteria</taxon>
        <taxon>Pseudomonadati</taxon>
        <taxon>Spirochaetota</taxon>
        <taxon>Spirochaetia</taxon>
        <taxon>Spirochaetales</taxon>
        <taxon>Treponemataceae</taxon>
        <taxon>Teretinema</taxon>
    </lineage>
</organism>
<comment type="function">
    <text evidence="9">Catalyzes the NADPH-dependent rearrangement and reduction of 1-deoxy-D-xylulose-5-phosphate (DXP) to 2-C-methyl-D-erythritol 4-phosphate (MEP).</text>
</comment>
<feature type="binding site" evidence="9">
    <location>
        <position position="132"/>
    </location>
    <ligand>
        <name>1-deoxy-D-xylulose 5-phosphate</name>
        <dbReference type="ChEBI" id="CHEBI:57792"/>
    </ligand>
</feature>
<feature type="binding site" evidence="9">
    <location>
        <position position="107"/>
    </location>
    <ligand>
        <name>NADPH</name>
        <dbReference type="ChEBI" id="CHEBI:57783"/>
    </ligand>
</feature>
<dbReference type="SUPFAM" id="SSF69055">
    <property type="entry name" value="1-deoxy-D-xylulose-5-phosphate reductoisomerase, C-terminal domain"/>
    <property type="match status" value="1"/>
</dbReference>
<feature type="binding site" evidence="9">
    <location>
        <position position="12"/>
    </location>
    <ligand>
        <name>NADPH</name>
        <dbReference type="ChEBI" id="CHEBI:57783"/>
    </ligand>
</feature>
<keyword evidence="5 9" id="KW-0560">Oxidoreductase</keyword>
<evidence type="ECO:0000256" key="7">
    <source>
        <dbReference type="ARBA" id="ARBA00023229"/>
    </source>
</evidence>
<keyword evidence="4 9" id="KW-0521">NADP</keyword>
<evidence type="ECO:0000256" key="3">
    <source>
        <dbReference type="ARBA" id="ARBA00022723"/>
    </source>
</evidence>
<dbReference type="EMBL" id="JAINWA010000003">
    <property type="protein sequence ID" value="MCD1654565.1"/>
    <property type="molecule type" value="Genomic_DNA"/>
</dbReference>
<dbReference type="InterPro" id="IPR026877">
    <property type="entry name" value="DXPR_C"/>
</dbReference>
<feature type="binding site" evidence="9">
    <location>
        <position position="105"/>
    </location>
    <ligand>
        <name>NADPH</name>
        <dbReference type="ChEBI" id="CHEBI:57783"/>
    </ligand>
</feature>
<dbReference type="Gene3D" id="1.10.1740.10">
    <property type="match status" value="1"/>
</dbReference>
<dbReference type="Pfam" id="PF13288">
    <property type="entry name" value="DXPR_C"/>
    <property type="match status" value="1"/>
</dbReference>
<dbReference type="AlphaFoldDB" id="A0AAE3JJT9"/>
<dbReference type="PIRSF" id="PIRSF006205">
    <property type="entry name" value="Dxp_reductismrs"/>
    <property type="match status" value="1"/>
</dbReference>
<evidence type="ECO:0000259" key="11">
    <source>
        <dbReference type="Pfam" id="PF08436"/>
    </source>
</evidence>
<dbReference type="InterPro" id="IPR003821">
    <property type="entry name" value="DXP_reductoisomerase"/>
</dbReference>
<keyword evidence="7 9" id="KW-0414">Isoprene biosynthesis</keyword>
<reference evidence="13" key="1">
    <citation type="submission" date="2021-08" db="EMBL/GenBank/DDBJ databases">
        <title>Comparative analyses of Brucepasteria parasyntrophica and Teretinema zuelzerae.</title>
        <authorList>
            <person name="Song Y."/>
            <person name="Brune A."/>
        </authorList>
    </citation>
    <scope>NUCLEOTIDE SEQUENCE</scope>
    <source>
        <strain evidence="13">DSM 1903</strain>
    </source>
</reference>
<comment type="similarity">
    <text evidence="2 9">Belongs to the DXR family.</text>
</comment>
<feature type="domain" description="1-deoxy-D-xylulose 5-phosphate reductoisomerase C-terminal" evidence="11">
    <location>
        <begin position="127"/>
        <end position="210"/>
    </location>
</feature>
<dbReference type="HAMAP" id="MF_00183">
    <property type="entry name" value="DXP_reductoisom"/>
    <property type="match status" value="1"/>
</dbReference>
<feature type="binding site" evidence="9">
    <location>
        <position position="199"/>
    </location>
    <ligand>
        <name>1-deoxy-D-xylulose 5-phosphate</name>
        <dbReference type="ChEBI" id="CHEBI:57792"/>
    </ligand>
</feature>
<feature type="binding site" evidence="9">
    <location>
        <position position="133"/>
    </location>
    <ligand>
        <name>1-deoxy-D-xylulose 5-phosphate</name>
        <dbReference type="ChEBI" id="CHEBI:57792"/>
    </ligand>
</feature>
<feature type="binding site" evidence="9">
    <location>
        <position position="157"/>
    </location>
    <ligand>
        <name>1-deoxy-D-xylulose 5-phosphate</name>
        <dbReference type="ChEBI" id="CHEBI:57792"/>
    </ligand>
</feature>
<gene>
    <name evidence="9 13" type="primary">dxr</name>
    <name evidence="13" type="ORF">K7J14_07575</name>
</gene>
<dbReference type="EC" id="1.1.1.267" evidence="9"/>
<evidence type="ECO:0000313" key="14">
    <source>
        <dbReference type="Proteomes" id="UP001198163"/>
    </source>
</evidence>
<feature type="binding site" evidence="9">
    <location>
        <position position="14"/>
    </location>
    <ligand>
        <name>NADPH</name>
        <dbReference type="ChEBI" id="CHEBI:57783"/>
    </ligand>
</feature>
<dbReference type="Gene3D" id="3.40.50.720">
    <property type="entry name" value="NAD(P)-binding Rossmann-like Domain"/>
    <property type="match status" value="1"/>
</dbReference>
<accession>A0AAE3JJT9</accession>
<dbReference type="PANTHER" id="PTHR30525">
    <property type="entry name" value="1-DEOXY-D-XYLULOSE 5-PHOSPHATE REDUCTOISOMERASE"/>
    <property type="match status" value="1"/>
</dbReference>
<evidence type="ECO:0000256" key="5">
    <source>
        <dbReference type="ARBA" id="ARBA00023002"/>
    </source>
</evidence>
<dbReference type="InterPro" id="IPR013512">
    <property type="entry name" value="DXP_reductoisomerase_N"/>
</dbReference>
<comment type="cofactor">
    <cofactor evidence="9">
        <name>Mg(2+)</name>
        <dbReference type="ChEBI" id="CHEBI:18420"/>
    </cofactor>
    <cofactor evidence="9">
        <name>Mn(2+)</name>
        <dbReference type="ChEBI" id="CHEBI:29035"/>
    </cofactor>
</comment>
<keyword evidence="9" id="KW-0460">Magnesium</keyword>
<dbReference type="Pfam" id="PF02670">
    <property type="entry name" value="DXP_reductoisom"/>
    <property type="match status" value="1"/>
</dbReference>
<comment type="pathway">
    <text evidence="1 9">Isoprenoid biosynthesis; isopentenyl diphosphate biosynthesis via DXP pathway; isopentenyl diphosphate from 1-deoxy-D-xylulose 5-phosphate: step 1/6.</text>
</comment>
<dbReference type="NCBIfam" id="TIGR00243">
    <property type="entry name" value="Dxr"/>
    <property type="match status" value="1"/>
</dbReference>
<dbReference type="RefSeq" id="WP_230754943.1">
    <property type="nucleotide sequence ID" value="NZ_JAINWA010000003.1"/>
</dbReference>
<evidence type="ECO:0000256" key="9">
    <source>
        <dbReference type="HAMAP-Rule" id="MF_00183"/>
    </source>
</evidence>
<evidence type="ECO:0000259" key="10">
    <source>
        <dbReference type="Pfam" id="PF02670"/>
    </source>
</evidence>
<comment type="caution">
    <text evidence="9">Lacks conserved residue(s) required for the propagation of feature annotation.</text>
</comment>
<evidence type="ECO:0000256" key="2">
    <source>
        <dbReference type="ARBA" id="ARBA00006825"/>
    </source>
</evidence>
<dbReference type="GO" id="GO:0051484">
    <property type="term" value="P:isopentenyl diphosphate biosynthetic process, methylerythritol 4-phosphate pathway involved in terpenoid biosynthetic process"/>
    <property type="evidence" value="ECO:0007669"/>
    <property type="project" value="TreeGrafter"/>
</dbReference>
<comment type="catalytic activity">
    <reaction evidence="8">
        <text>2-C-methyl-D-erythritol 4-phosphate + NADP(+) = 1-deoxy-D-xylulose 5-phosphate + NADPH + H(+)</text>
        <dbReference type="Rhea" id="RHEA:13717"/>
        <dbReference type="ChEBI" id="CHEBI:15378"/>
        <dbReference type="ChEBI" id="CHEBI:57783"/>
        <dbReference type="ChEBI" id="CHEBI:57792"/>
        <dbReference type="ChEBI" id="CHEBI:58262"/>
        <dbReference type="ChEBI" id="CHEBI:58349"/>
        <dbReference type="EC" id="1.1.1.267"/>
    </reaction>
    <physiologicalReaction direction="right-to-left" evidence="8">
        <dbReference type="Rhea" id="RHEA:13719"/>
    </physiologicalReaction>
</comment>
<protein>
    <recommendedName>
        <fullName evidence="9">1-deoxy-D-xylulose 5-phosphate reductoisomerase</fullName>
        <shortName evidence="9">DXP reductoisomerase</shortName>
        <ecNumber evidence="9">1.1.1.267</ecNumber>
    </recommendedName>
    <alternativeName>
        <fullName evidence="9">1-deoxyxylulose-5-phosphate reductoisomerase</fullName>
    </alternativeName>
    <alternativeName>
        <fullName evidence="9">2-C-methyl-D-erythritol 4-phosphate synthase</fullName>
    </alternativeName>
</protein>
<feature type="binding site" evidence="9">
    <location>
        <position position="131"/>
    </location>
    <ligand>
        <name>Mn(2+)</name>
        <dbReference type="ChEBI" id="CHEBI:29035"/>
    </ligand>
</feature>
<feature type="domain" description="DXP reductoisomerase C-terminal" evidence="12">
    <location>
        <begin position="243"/>
        <end position="358"/>
    </location>
</feature>
<evidence type="ECO:0000256" key="8">
    <source>
        <dbReference type="ARBA" id="ARBA00048543"/>
    </source>
</evidence>
<feature type="domain" description="1-deoxy-D-xylulose 5-phosphate reductoisomerase N-terminal" evidence="10">
    <location>
        <begin position="42"/>
        <end position="113"/>
    </location>
</feature>
<dbReference type="Proteomes" id="UP001198163">
    <property type="component" value="Unassembled WGS sequence"/>
</dbReference>
<evidence type="ECO:0000256" key="6">
    <source>
        <dbReference type="ARBA" id="ARBA00023211"/>
    </source>
</evidence>
<dbReference type="Pfam" id="PF08436">
    <property type="entry name" value="DXP_redisom_C"/>
    <property type="match status" value="1"/>
</dbReference>
<dbReference type="InterPro" id="IPR013644">
    <property type="entry name" value="DXP_reductoisomerase_C"/>
</dbReference>
<keyword evidence="6 9" id="KW-0464">Manganese</keyword>
<keyword evidence="14" id="KW-1185">Reference proteome</keyword>
<dbReference type="SUPFAM" id="SSF55347">
    <property type="entry name" value="Glyceraldehyde-3-phosphate dehydrogenase-like, C-terminal domain"/>
    <property type="match status" value="1"/>
</dbReference>
<evidence type="ECO:0000313" key="13">
    <source>
        <dbReference type="EMBL" id="MCD1654565.1"/>
    </source>
</evidence>
<feature type="binding site" evidence="9">
    <location>
        <position position="133"/>
    </location>
    <ligand>
        <name>Mn(2+)</name>
        <dbReference type="ChEBI" id="CHEBI:29035"/>
    </ligand>
</feature>
<feature type="binding site" evidence="9">
    <location>
        <position position="198"/>
    </location>
    <ligand>
        <name>1-deoxy-D-xylulose 5-phosphate</name>
        <dbReference type="ChEBI" id="CHEBI:57792"/>
    </ligand>
</feature>
<keyword evidence="3 9" id="KW-0479">Metal-binding</keyword>
<proteinExistence type="inferred from homology"/>
<feature type="binding site" evidence="9">
    <location>
        <position position="180"/>
    </location>
    <ligand>
        <name>1-deoxy-D-xylulose 5-phosphate</name>
        <dbReference type="ChEBI" id="CHEBI:57792"/>
    </ligand>
</feature>
<dbReference type="InterPro" id="IPR036169">
    <property type="entry name" value="DXPR_C_sf"/>
</dbReference>
<feature type="binding site" evidence="9">
    <location>
        <position position="13"/>
    </location>
    <ligand>
        <name>NADPH</name>
        <dbReference type="ChEBI" id="CHEBI:57783"/>
    </ligand>
</feature>
<dbReference type="InterPro" id="IPR036291">
    <property type="entry name" value="NAD(P)-bd_dom_sf"/>
</dbReference>
<feature type="binding site" evidence="9">
    <location>
        <position position="11"/>
    </location>
    <ligand>
        <name>NADPH</name>
        <dbReference type="ChEBI" id="CHEBI:57783"/>
    </ligand>
</feature>
<dbReference type="SUPFAM" id="SSF51735">
    <property type="entry name" value="NAD(P)-binding Rossmann-fold domains"/>
    <property type="match status" value="1"/>
</dbReference>
<comment type="caution">
    <text evidence="13">The sequence shown here is derived from an EMBL/GenBank/DDBJ whole genome shotgun (WGS) entry which is preliminary data.</text>
</comment>
<dbReference type="GO" id="GO:0030145">
    <property type="term" value="F:manganese ion binding"/>
    <property type="evidence" value="ECO:0007669"/>
    <property type="project" value="TreeGrafter"/>
</dbReference>
<feature type="binding site" evidence="9">
    <location>
        <position position="202"/>
    </location>
    <ligand>
        <name>Mn(2+)</name>
        <dbReference type="ChEBI" id="CHEBI:29035"/>
    </ligand>
</feature>
<evidence type="ECO:0000259" key="12">
    <source>
        <dbReference type="Pfam" id="PF13288"/>
    </source>
</evidence>
<evidence type="ECO:0000256" key="4">
    <source>
        <dbReference type="ARBA" id="ARBA00022857"/>
    </source>
</evidence>
<feature type="binding site" evidence="9">
    <location>
        <position position="106"/>
    </location>
    <ligand>
        <name>1-deoxy-D-xylulose 5-phosphate</name>
        <dbReference type="ChEBI" id="CHEBI:57792"/>
    </ligand>
</feature>
<dbReference type="PANTHER" id="PTHR30525:SF0">
    <property type="entry name" value="1-DEOXY-D-XYLULOSE 5-PHOSPHATE REDUCTOISOMERASE, CHLOROPLASTIC"/>
    <property type="match status" value="1"/>
</dbReference>
<dbReference type="GO" id="GO:0070402">
    <property type="term" value="F:NADPH binding"/>
    <property type="evidence" value="ECO:0007669"/>
    <property type="project" value="InterPro"/>
</dbReference>
<name>A0AAE3JJT9_9SPIR</name>
<dbReference type="GO" id="GO:0030604">
    <property type="term" value="F:1-deoxy-D-xylulose-5-phosphate reductoisomerase activity"/>
    <property type="evidence" value="ECO:0007669"/>
    <property type="project" value="UniProtKB-UniRule"/>
</dbReference>
<feature type="binding site" evidence="9">
    <location>
        <position position="186"/>
    </location>
    <ligand>
        <name>NADPH</name>
        <dbReference type="ChEBI" id="CHEBI:57783"/>
    </ligand>
</feature>
<sequence length="370" mass="39765">MKKKVFILGATGSIGTSTVDIVLHTPEKYEVVGIQAHSDGASLKKLAAFFPNARAYLTSESGMESLLRGLTESDADIVVNGIAGASGLMPSVAALESGKDLALANKETIVMAGPLIQAAALKNGAKLLPVDSEHSAVFALIQSFGPDAVSELILTASGGPFRAWTSEQIAQATLEDALRHPTWSMGAKITIDSASLANKGLEVIEACRLFNMPAEKVKVVVHPQSLVHSLIRTKDGTLYAQISKPDMRHPIASALDWPELPESSLEILDFSKKFAMDFEPPRREDFPLLGLAYRAAGLGASYPIAFNAANEIAVDAFLHKKIRFSDLARVTAGTLEHDWAQEPASFEEVLDADEKARMRAINIMETLLKC</sequence>
<feature type="binding site" evidence="9">
    <location>
        <position position="193"/>
    </location>
    <ligand>
        <name>1-deoxy-D-xylulose 5-phosphate</name>
        <dbReference type="ChEBI" id="CHEBI:57792"/>
    </ligand>
</feature>
<feature type="binding site" evidence="9">
    <location>
        <position position="202"/>
    </location>
    <ligand>
        <name>1-deoxy-D-xylulose 5-phosphate</name>
        <dbReference type="ChEBI" id="CHEBI:57792"/>
    </ligand>
</feature>